<accession>A0ABN0C3G6</accession>
<evidence type="ECO:0000256" key="1">
    <source>
        <dbReference type="SAM" id="MobiDB-lite"/>
    </source>
</evidence>
<keyword evidence="3" id="KW-1185">Reference proteome</keyword>
<reference evidence="2" key="1">
    <citation type="submission" date="2010-08" db="EMBL/GenBank/DDBJ databases">
        <authorList>
            <person name="Weinstock G."/>
            <person name="Sodergren E."/>
            <person name="Clifton S."/>
            <person name="Fulton L."/>
            <person name="Fulton B."/>
            <person name="Courtney L."/>
            <person name="Fronick C."/>
            <person name="Harrison M."/>
            <person name="Strong C."/>
            <person name="Farmer C."/>
            <person name="Delahaunty K."/>
            <person name="Markovic C."/>
            <person name="Hall O."/>
            <person name="Minx P."/>
            <person name="Tomlinson C."/>
            <person name="Mitreva M."/>
            <person name="Hou S."/>
            <person name="Chen J."/>
            <person name="Wollam A."/>
            <person name="Pepin K.H."/>
            <person name="Johnson M."/>
            <person name="Bhonagiri V."/>
            <person name="Zhang X."/>
            <person name="Suruliraj S."/>
            <person name="Warren W."/>
            <person name="Chinwalla A."/>
            <person name="Mardis E.R."/>
            <person name="Wilson R.K."/>
        </authorList>
    </citation>
    <scope>NUCLEOTIDE SEQUENCE [LARGE SCALE GENOMIC DNA]</scope>
    <source>
        <strain evidence="2">HL044PA1</strain>
    </source>
</reference>
<organism evidence="2 3">
    <name type="scientific">Cutibacterium modestum HL044PA1</name>
    <dbReference type="NCBI Taxonomy" id="765109"/>
    <lineage>
        <taxon>Bacteria</taxon>
        <taxon>Bacillati</taxon>
        <taxon>Actinomycetota</taxon>
        <taxon>Actinomycetes</taxon>
        <taxon>Propionibacteriales</taxon>
        <taxon>Propionibacteriaceae</taxon>
        <taxon>Cutibacterium</taxon>
        <taxon>Cutibacterium modestum</taxon>
    </lineage>
</organism>
<evidence type="ECO:0000313" key="3">
    <source>
        <dbReference type="Proteomes" id="UP000003179"/>
    </source>
</evidence>
<protein>
    <submittedName>
        <fullName evidence="2">Uncharacterized protein</fullName>
    </submittedName>
</protein>
<comment type="caution">
    <text evidence="2">The sequence shown here is derived from an EMBL/GenBank/DDBJ whole genome shotgun (WGS) entry which is preliminary data.</text>
</comment>
<proteinExistence type="predicted"/>
<sequence length="49" mass="5212">MHNPSLPTSPAGGRRPGIGVTSDSMNEGSLPLPDCSEPRQRVSWENVPP</sequence>
<feature type="region of interest" description="Disordered" evidence="1">
    <location>
        <begin position="1"/>
        <end position="49"/>
    </location>
</feature>
<dbReference type="EMBL" id="ADZU01000033">
    <property type="protein sequence ID" value="EFS91762.1"/>
    <property type="molecule type" value="Genomic_DNA"/>
</dbReference>
<dbReference type="Proteomes" id="UP000003179">
    <property type="component" value="Unassembled WGS sequence"/>
</dbReference>
<name>A0ABN0C3G6_9ACTN</name>
<gene>
    <name evidence="2" type="ORF">HMPREF9607_01921</name>
</gene>
<evidence type="ECO:0000313" key="2">
    <source>
        <dbReference type="EMBL" id="EFS91762.1"/>
    </source>
</evidence>